<evidence type="ECO:0000313" key="3">
    <source>
        <dbReference type="EMBL" id="MQM29848.1"/>
    </source>
</evidence>
<evidence type="ECO:0000313" key="4">
    <source>
        <dbReference type="Proteomes" id="UP000342300"/>
    </source>
</evidence>
<sequence>MKLIIATGCPCTGWELAVPTLIDAGLETVVDAVSGWQDRLLAASGVKDPLQLRQSLQPDMSVQEELESLLVDDQPDSERLVVNGCPWLLDFWAGRYPDAQFLLFFTRADAALAQALMCGIEPIQFIKDWEAHARHLIRFQRRYRQRVLLLSVEAANENPAALVETARIIGLSLNVPTESTSHEVPAAGEIERFLARRLMADNPALGALESELDARAHPLGDLPPHASEVALEDMLKCFFRERQGREELRSQFHHLQYEFEQVVLEKRTVEGSLAASGTKLSELKARAMQLEEAREELERANQSLESRGRDALQEHTLLSRQLCEVQKELNTVLLDKKEVEKARQDGELSKRALEASKQEILDENDLLIGQLHEVQEELENVVLEKQQLEQAEEARGVELREVHARVAQVDRARQEVEINKQSLAASQRKVVEENDLLIRQLHEVQEELEKVFLEKQQVGEVLAATSAEFQQLRARLALVEKARQEVDLGKESLEASNRSVREENSLLIRQLHDVKEDLKKVVFEKKQFEQGQDAIGVDLLQARARITQLDSLRHEEVVNNQLLEASKRELLEENKLLVRQLCERQEDLENVFLEKQQLEMAQEAMSIGLQRAHARSAEGEFAREELEANNRSLETNAKQVLDENELLLKQLHQVQEELEFYFLQYQETLTRHNPVPEEPSPEGEESTALVAEPQEKAPQKKPSAWTNQKLIRTIFQPFKRPDRKKDKLRRQIEVLNQSGLFDQKWYLSTYQDVAAADVNPIEHYVRFGAAEGRNPSPNFETAYYLQSNPDVAAAGVNPLLHYIQFGISEGRQACGEKTRL</sequence>
<feature type="region of interest" description="Disordered" evidence="2">
    <location>
        <begin position="672"/>
        <end position="703"/>
    </location>
</feature>
<name>A0A6A7RQX3_9PROT</name>
<proteinExistence type="predicted"/>
<evidence type="ECO:0000256" key="2">
    <source>
        <dbReference type="SAM" id="MobiDB-lite"/>
    </source>
</evidence>
<dbReference type="Proteomes" id="UP000342300">
    <property type="component" value="Unassembled WGS sequence"/>
</dbReference>
<keyword evidence="1" id="KW-0175">Coiled coil</keyword>
<feature type="coiled-coil region" evidence="1">
    <location>
        <begin position="357"/>
        <end position="510"/>
    </location>
</feature>
<reference evidence="3 4" key="1">
    <citation type="submission" date="2017-09" db="EMBL/GenBank/DDBJ databases">
        <title>Metagenomic Analysis Reveals Denitrifying Candidatus Accumulibacter and Flanking Population as a Source of N2O.</title>
        <authorList>
            <person name="Gao H."/>
            <person name="Mao Y."/>
            <person name="Zhao X."/>
            <person name="Liu W.-T."/>
            <person name="Zhang T."/>
            <person name="Wells G."/>
        </authorList>
    </citation>
    <scope>NUCLEOTIDE SEQUENCE [LARGE SCALE GENOMIC DNA]</scope>
    <source>
        <strain evidence="3">CANDO_2_IC</strain>
    </source>
</reference>
<feature type="coiled-coil region" evidence="1">
    <location>
        <begin position="623"/>
        <end position="657"/>
    </location>
</feature>
<accession>A0A6A7RQX3</accession>
<evidence type="ECO:0000256" key="1">
    <source>
        <dbReference type="SAM" id="Coils"/>
    </source>
</evidence>
<organism evidence="3 4">
    <name type="scientific">Candidatus Accumulibacter phosphatis</name>
    <dbReference type="NCBI Taxonomy" id="327160"/>
    <lineage>
        <taxon>Bacteria</taxon>
        <taxon>Pseudomonadati</taxon>
        <taxon>Pseudomonadota</taxon>
        <taxon>Betaproteobacteria</taxon>
        <taxon>Candidatus Accumulibacter</taxon>
    </lineage>
</organism>
<dbReference type="EMBL" id="PDHS01000097">
    <property type="protein sequence ID" value="MQM29848.1"/>
    <property type="molecule type" value="Genomic_DNA"/>
</dbReference>
<feature type="coiled-coil region" evidence="1">
    <location>
        <begin position="273"/>
        <end position="314"/>
    </location>
</feature>
<gene>
    <name evidence="3" type="ORF">CRU78_04555</name>
</gene>
<dbReference type="AlphaFoldDB" id="A0A6A7RQX3"/>
<protein>
    <submittedName>
        <fullName evidence="3">Uncharacterized protein</fullName>
    </submittedName>
</protein>
<comment type="caution">
    <text evidence="3">The sequence shown here is derived from an EMBL/GenBank/DDBJ whole genome shotgun (WGS) entry which is preliminary data.</text>
</comment>